<proteinExistence type="predicted"/>
<reference evidence="2" key="1">
    <citation type="journal article" date="2020" name="mSystems">
        <title>Genome- and Community-Level Interaction Insights into Carbon Utilization and Element Cycling Functions of Hydrothermarchaeota in Hydrothermal Sediment.</title>
        <authorList>
            <person name="Zhou Z."/>
            <person name="Liu Y."/>
            <person name="Xu W."/>
            <person name="Pan J."/>
            <person name="Luo Z.H."/>
            <person name="Li M."/>
        </authorList>
    </citation>
    <scope>NUCLEOTIDE SEQUENCE [LARGE SCALE GENOMIC DNA]</scope>
    <source>
        <strain evidence="2">SpSt-222</strain>
    </source>
</reference>
<dbReference type="EMBL" id="DSJL01000011">
    <property type="protein sequence ID" value="HEF65529.1"/>
    <property type="molecule type" value="Genomic_DNA"/>
</dbReference>
<evidence type="ECO:0000313" key="2">
    <source>
        <dbReference type="EMBL" id="HEF65529.1"/>
    </source>
</evidence>
<dbReference type="SUPFAM" id="SSF54427">
    <property type="entry name" value="NTF2-like"/>
    <property type="match status" value="1"/>
</dbReference>
<feature type="transmembrane region" description="Helical" evidence="1">
    <location>
        <begin position="7"/>
        <end position="29"/>
    </location>
</feature>
<comment type="caution">
    <text evidence="2">The sequence shown here is derived from an EMBL/GenBank/DDBJ whole genome shotgun (WGS) entry which is preliminary data.</text>
</comment>
<keyword evidence="1" id="KW-0472">Membrane</keyword>
<keyword evidence="1" id="KW-1133">Transmembrane helix</keyword>
<dbReference type="InterPro" id="IPR032710">
    <property type="entry name" value="NTF2-like_dom_sf"/>
</dbReference>
<protein>
    <submittedName>
        <fullName evidence="2">Nuclear transport factor 2 family protein</fullName>
    </submittedName>
</protein>
<organism evidence="2">
    <name type="scientific">Thermomicrobium roseum</name>
    <dbReference type="NCBI Taxonomy" id="500"/>
    <lineage>
        <taxon>Bacteria</taxon>
        <taxon>Pseudomonadati</taxon>
        <taxon>Thermomicrobiota</taxon>
        <taxon>Thermomicrobia</taxon>
        <taxon>Thermomicrobiales</taxon>
        <taxon>Thermomicrobiaceae</taxon>
        <taxon>Thermomicrobium</taxon>
    </lineage>
</organism>
<gene>
    <name evidence="2" type="ORF">ENP47_08035</name>
</gene>
<evidence type="ECO:0000256" key="1">
    <source>
        <dbReference type="SAM" id="Phobius"/>
    </source>
</evidence>
<dbReference type="AlphaFoldDB" id="A0A7C1XJ40"/>
<accession>A0A7C1XJ40</accession>
<sequence length="164" mass="18316">MQQPTRFIILVGAVLAALVVVTALVVLLVERRGPPQYPPGSPEAAVVSYIEALRTGDPERVRAALSMRAQQELERREQLEIYYDFEAELRGASESLRDARVRIDRVETRDGRATVTLTIERTASDIQPGFPLPSLGGGTFSYQRTLILVREDGAWKVDELAFYL</sequence>
<dbReference type="Gene3D" id="3.10.450.50">
    <property type="match status" value="1"/>
</dbReference>
<name>A0A7C1XJ40_THERO</name>
<keyword evidence="1" id="KW-0812">Transmembrane</keyword>